<reference evidence="2" key="1">
    <citation type="submission" date="2018-06" db="EMBL/GenBank/DDBJ databases">
        <authorList>
            <person name="Zhirakovskaya E."/>
        </authorList>
    </citation>
    <scope>NUCLEOTIDE SEQUENCE</scope>
</reference>
<gene>
    <name evidence="2" type="ORF">MNBD_CHLOROFLEXI01-27</name>
</gene>
<sequence>TFTAMACPAKLNVTRWMTTSGSGAGGGVGDGVGGGFVAVAVGGGDGVAVAVGPGLVAVGVGVFVGVAVGLGLVGVGVAVEPPPPPPVTVTLSNVPVARVVVLLPVTDMPIYTFAPIVTVRVCISNQLVPLLERYRSKLLPIFILFSFPT</sequence>
<organism evidence="2">
    <name type="scientific">hydrothermal vent metagenome</name>
    <dbReference type="NCBI Taxonomy" id="652676"/>
    <lineage>
        <taxon>unclassified sequences</taxon>
        <taxon>metagenomes</taxon>
        <taxon>ecological metagenomes</taxon>
    </lineage>
</organism>
<dbReference type="EMBL" id="UOEU01000833">
    <property type="protein sequence ID" value="VAW41267.1"/>
    <property type="molecule type" value="Genomic_DNA"/>
</dbReference>
<name>A0A3B0VS34_9ZZZZ</name>
<keyword evidence="1" id="KW-1133">Transmembrane helix</keyword>
<keyword evidence="1" id="KW-0472">Membrane</keyword>
<feature type="non-terminal residue" evidence="2">
    <location>
        <position position="1"/>
    </location>
</feature>
<dbReference type="AlphaFoldDB" id="A0A3B0VS34"/>
<proteinExistence type="predicted"/>
<keyword evidence="1" id="KW-0812">Transmembrane</keyword>
<feature type="transmembrane region" description="Helical" evidence="1">
    <location>
        <begin position="55"/>
        <end position="79"/>
    </location>
</feature>
<evidence type="ECO:0000313" key="2">
    <source>
        <dbReference type="EMBL" id="VAW41267.1"/>
    </source>
</evidence>
<evidence type="ECO:0000256" key="1">
    <source>
        <dbReference type="SAM" id="Phobius"/>
    </source>
</evidence>
<protein>
    <submittedName>
        <fullName evidence="2">Uncharacterized protein</fullName>
    </submittedName>
</protein>
<accession>A0A3B0VS34</accession>